<dbReference type="STRING" id="305900.GV64_23170"/>
<reference evidence="12 13" key="1">
    <citation type="submission" date="2014-06" db="EMBL/GenBank/DDBJ databases">
        <title>Whole Genome Sequences of Three Symbiotic Endozoicomonas Bacteria.</title>
        <authorList>
            <person name="Neave M.J."/>
            <person name="Apprill A."/>
            <person name="Voolstra C.R."/>
        </authorList>
    </citation>
    <scope>NUCLEOTIDE SEQUENCE [LARGE SCALE GENOMIC DNA]</scope>
    <source>
        <strain evidence="12 13">DSM 22380</strain>
    </source>
</reference>
<feature type="modified residue" description="N6-(pyridoxal phosphate)lysine" evidence="10">
    <location>
        <position position="665"/>
    </location>
</feature>
<dbReference type="SUPFAM" id="SSF53756">
    <property type="entry name" value="UDP-Glycosyltransferase/glycogen phosphorylase"/>
    <property type="match status" value="1"/>
</dbReference>
<comment type="caution">
    <text evidence="12">The sequence shown here is derived from an EMBL/GenBank/DDBJ whole genome shotgun (WGS) entry which is preliminary data.</text>
</comment>
<keyword evidence="8 11" id="KW-0119">Carbohydrate metabolism</keyword>
<keyword evidence="13" id="KW-1185">Reference proteome</keyword>
<dbReference type="PANTHER" id="PTHR11468:SF25">
    <property type="entry name" value="MALTODEXTRIN PHOSPHORYLASE"/>
    <property type="match status" value="1"/>
</dbReference>
<name>A0A081KGF5_9GAMM</name>
<keyword evidence="7 10" id="KW-0663">Pyridoxal phosphate</keyword>
<dbReference type="RefSeq" id="WP_020581758.1">
    <property type="nucleotide sequence ID" value="NZ_JOJP01000001.1"/>
</dbReference>
<evidence type="ECO:0000256" key="11">
    <source>
        <dbReference type="RuleBase" id="RU000587"/>
    </source>
</evidence>
<dbReference type="GO" id="GO:0030170">
    <property type="term" value="F:pyridoxal phosphate binding"/>
    <property type="evidence" value="ECO:0007669"/>
    <property type="project" value="InterPro"/>
</dbReference>
<evidence type="ECO:0000256" key="6">
    <source>
        <dbReference type="ARBA" id="ARBA00022679"/>
    </source>
</evidence>
<dbReference type="InterPro" id="IPR035090">
    <property type="entry name" value="Pyridoxal_P_attach_site"/>
</dbReference>
<accession>A0A081KGF5</accession>
<dbReference type="GO" id="GO:0008184">
    <property type="term" value="F:glycogen phosphorylase activity"/>
    <property type="evidence" value="ECO:0007669"/>
    <property type="project" value="InterPro"/>
</dbReference>
<dbReference type="PANTHER" id="PTHR11468">
    <property type="entry name" value="GLYCOGEN PHOSPHORYLASE"/>
    <property type="match status" value="1"/>
</dbReference>
<dbReference type="Pfam" id="PF00343">
    <property type="entry name" value="Phosphorylase"/>
    <property type="match status" value="1"/>
</dbReference>
<dbReference type="eggNOG" id="COG0058">
    <property type="taxonomic scope" value="Bacteria"/>
</dbReference>
<evidence type="ECO:0000256" key="5">
    <source>
        <dbReference type="ARBA" id="ARBA00022676"/>
    </source>
</evidence>
<dbReference type="Gene3D" id="3.40.50.2000">
    <property type="entry name" value="Glycogen Phosphorylase B"/>
    <property type="match status" value="2"/>
</dbReference>
<dbReference type="InterPro" id="IPR000811">
    <property type="entry name" value="Glyco_trans_35"/>
</dbReference>
<dbReference type="GO" id="GO:0005737">
    <property type="term" value="C:cytoplasm"/>
    <property type="evidence" value="ECO:0007669"/>
    <property type="project" value="TreeGrafter"/>
</dbReference>
<keyword evidence="4" id="KW-0321">Glycogen metabolism</keyword>
<evidence type="ECO:0000256" key="3">
    <source>
        <dbReference type="ARBA" id="ARBA00006047"/>
    </source>
</evidence>
<evidence type="ECO:0000256" key="7">
    <source>
        <dbReference type="ARBA" id="ARBA00022898"/>
    </source>
</evidence>
<dbReference type="EMBL" id="JOJP01000001">
    <property type="protein sequence ID" value="KEI73231.1"/>
    <property type="molecule type" value="Genomic_DNA"/>
</dbReference>
<dbReference type="CDD" id="cd04300">
    <property type="entry name" value="GT35_Glycogen_Phosphorylase"/>
    <property type="match status" value="1"/>
</dbReference>
<comment type="catalytic activity">
    <reaction evidence="1 11">
        <text>[(1-&gt;4)-alpha-D-glucosyl](n) + phosphate = [(1-&gt;4)-alpha-D-glucosyl](n-1) + alpha-D-glucose 1-phosphate</text>
        <dbReference type="Rhea" id="RHEA:41732"/>
        <dbReference type="Rhea" id="RHEA-COMP:9584"/>
        <dbReference type="Rhea" id="RHEA-COMP:9586"/>
        <dbReference type="ChEBI" id="CHEBI:15444"/>
        <dbReference type="ChEBI" id="CHEBI:43474"/>
        <dbReference type="ChEBI" id="CHEBI:58601"/>
        <dbReference type="EC" id="2.4.1.1"/>
    </reaction>
</comment>
<comment type="function">
    <text evidence="11">Allosteric enzyme that catalyzes the rate-limiting step in glycogen catabolism, the phosphorolytic cleavage of glycogen to produce glucose-1-phosphate, and plays a central role in maintaining cellular and organismal glucose homeostasis.</text>
</comment>
<evidence type="ECO:0000256" key="1">
    <source>
        <dbReference type="ARBA" id="ARBA00001275"/>
    </source>
</evidence>
<dbReference type="PIRSF" id="PIRSF000460">
    <property type="entry name" value="Pprylas_GlgP"/>
    <property type="match status" value="1"/>
</dbReference>
<comment type="similarity">
    <text evidence="3 11">Belongs to the glycogen phosphorylase family.</text>
</comment>
<dbReference type="NCBIfam" id="TIGR02093">
    <property type="entry name" value="P_ylase"/>
    <property type="match status" value="1"/>
</dbReference>
<keyword evidence="6 11" id="KW-0808">Transferase</keyword>
<organism evidence="12 13">
    <name type="scientific">Endozoicomonas elysicola</name>
    <dbReference type="NCBI Taxonomy" id="305900"/>
    <lineage>
        <taxon>Bacteria</taxon>
        <taxon>Pseudomonadati</taxon>
        <taxon>Pseudomonadota</taxon>
        <taxon>Gammaproteobacteria</taxon>
        <taxon>Oceanospirillales</taxon>
        <taxon>Endozoicomonadaceae</taxon>
        <taxon>Endozoicomonas</taxon>
    </lineage>
</organism>
<evidence type="ECO:0000256" key="2">
    <source>
        <dbReference type="ARBA" id="ARBA00001933"/>
    </source>
</evidence>
<gene>
    <name evidence="12" type="ORF">GV64_23170</name>
</gene>
<dbReference type="FunFam" id="3.40.50.2000:FF:000005">
    <property type="entry name" value="Alpha-1,4 glucan phosphorylase"/>
    <property type="match status" value="1"/>
</dbReference>
<dbReference type="PROSITE" id="PS00102">
    <property type="entry name" value="PHOSPHORYLASE"/>
    <property type="match status" value="1"/>
</dbReference>
<evidence type="ECO:0000313" key="12">
    <source>
        <dbReference type="EMBL" id="KEI73231.1"/>
    </source>
</evidence>
<evidence type="ECO:0000256" key="8">
    <source>
        <dbReference type="ARBA" id="ARBA00023277"/>
    </source>
</evidence>
<sequence length="812" mass="92273">MSKKKSETTLMDNNSFTVELEKHLRRELGTSPKRATAHDWWQALSLTLRDINLDQLQQSGLDENQEERHVCYLSMEFLMGRLLGDALMNLGLYETAATLLQSYGVRLSDVLDQERDMSLGNGGLGRLAACFMDSLANRNIPATGYGINYRYGLFRQVFVDGYQKEKPDVWREFGSPWETCRPSETVEIGLFGHMEMDHDGNNRWVPSKKLFGVPWDITIPSFGGQYVNRLRLWESLVGAYPIDLDKYNQGEYLEACRNLVDGDTISGVLYPEDSTPQGKDLRLIQQYFFTACSLKDIIRQHKQRGLPMGSLAKHYALQLNDTHPAIAIPELMRLLMDEEGMVWNQAWAITQEMCHYTNHTLLPEALEKWSASLLGRILPRHLQIIEMINYVFLNGEAKEQWGDNLEIIQKVSIFEELDNGDRMIRMANLSVIGSRRVNGVAALHSGLVKANLFPEFDALYPGKLVNVTNGVTPRRWLAHCNPGLARLLDRNIGTDWRTDLDQLEKLTPLAESPDFLDAFANVRFKNKERLARLIEKECKVTVNPNALFDVQIKRLHEYKRQQLNLLHIISLYHEMLDNPDADHTPRVFVFGAKAAPGYVLAKQIILAINKIAQVINNDRRLDDRLKVVFLPDYRVSLAEQIIPAADLSEQISTAGFEASGTGNMKLGLNGALTIGTLDGANVEIAEAVGDDNIFIFGKTVDEIAALQQQGYNPYHYYESNPVLKRAIDSLMNGSFCQHKPDLLKPVAEDLMHRDQFMALADFESYREAQQKVSETFRKPRLWWRKAVLNTARLGGFSSDRSIADYAEKVWGE</sequence>
<dbReference type="Proteomes" id="UP000027997">
    <property type="component" value="Unassembled WGS sequence"/>
</dbReference>
<comment type="function">
    <text evidence="9">Phosphorylase is an important allosteric enzyme in carbohydrate metabolism. Enzymes from different sources differ in their regulatory mechanisms and in their natural substrates. However, all known phosphorylases share catalytic and structural properties.</text>
</comment>
<evidence type="ECO:0000256" key="4">
    <source>
        <dbReference type="ARBA" id="ARBA00022600"/>
    </source>
</evidence>
<dbReference type="GO" id="GO:0005980">
    <property type="term" value="P:glycogen catabolic process"/>
    <property type="evidence" value="ECO:0007669"/>
    <property type="project" value="TreeGrafter"/>
</dbReference>
<proteinExistence type="inferred from homology"/>
<dbReference type="EC" id="2.4.1.1" evidence="11"/>
<dbReference type="AlphaFoldDB" id="A0A081KGF5"/>
<keyword evidence="5 11" id="KW-0328">Glycosyltransferase</keyword>
<dbReference type="FunFam" id="3.40.50.2000:FF:000807">
    <property type="entry name" value="Alpha-glucan phosphorylase 2, cytosolic"/>
    <property type="match status" value="1"/>
</dbReference>
<protein>
    <recommendedName>
        <fullName evidence="11">Alpha-1,4 glucan phosphorylase</fullName>
        <ecNumber evidence="11">2.4.1.1</ecNumber>
    </recommendedName>
</protein>
<evidence type="ECO:0000256" key="10">
    <source>
        <dbReference type="PIRSR" id="PIRSR000460-1"/>
    </source>
</evidence>
<comment type="cofactor">
    <cofactor evidence="2 11">
        <name>pyridoxal 5'-phosphate</name>
        <dbReference type="ChEBI" id="CHEBI:597326"/>
    </cofactor>
</comment>
<evidence type="ECO:0000256" key="9">
    <source>
        <dbReference type="ARBA" id="ARBA00025174"/>
    </source>
</evidence>
<dbReference type="InterPro" id="IPR011833">
    <property type="entry name" value="Glycg_phsphrylas"/>
</dbReference>
<evidence type="ECO:0000313" key="13">
    <source>
        <dbReference type="Proteomes" id="UP000027997"/>
    </source>
</evidence>